<feature type="signal peptide" evidence="2">
    <location>
        <begin position="1"/>
        <end position="21"/>
    </location>
</feature>
<evidence type="ECO:0000313" key="3">
    <source>
        <dbReference type="EMBL" id="KAF5351711.1"/>
    </source>
</evidence>
<feature type="compositionally biased region" description="Polar residues" evidence="1">
    <location>
        <begin position="234"/>
        <end position="246"/>
    </location>
</feature>
<feature type="compositionally biased region" description="Basic residues" evidence="1">
    <location>
        <begin position="328"/>
        <end position="337"/>
    </location>
</feature>
<evidence type="ECO:0000256" key="2">
    <source>
        <dbReference type="SAM" id="SignalP"/>
    </source>
</evidence>
<accession>A0A8H5D183</accession>
<keyword evidence="2" id="KW-0732">Signal</keyword>
<feature type="compositionally biased region" description="Polar residues" evidence="1">
    <location>
        <begin position="307"/>
        <end position="324"/>
    </location>
</feature>
<comment type="caution">
    <text evidence="3">The sequence shown here is derived from an EMBL/GenBank/DDBJ whole genome shotgun (WGS) entry which is preliminary data.</text>
</comment>
<reference evidence="3 4" key="1">
    <citation type="journal article" date="2020" name="ISME J.">
        <title>Uncovering the hidden diversity of litter-decomposition mechanisms in mushroom-forming fungi.</title>
        <authorList>
            <person name="Floudas D."/>
            <person name="Bentzer J."/>
            <person name="Ahren D."/>
            <person name="Johansson T."/>
            <person name="Persson P."/>
            <person name="Tunlid A."/>
        </authorList>
    </citation>
    <scope>NUCLEOTIDE SEQUENCE [LARGE SCALE GENOMIC DNA]</scope>
    <source>
        <strain evidence="3 4">CBS 146.42</strain>
    </source>
</reference>
<feature type="region of interest" description="Disordered" evidence="1">
    <location>
        <begin position="234"/>
        <end position="254"/>
    </location>
</feature>
<sequence length="836" mass="91491">MISFSLFVAVLFKMVSFRVSASHNALDELAYRDPFSHDYFPTTMLPGCTPSPRASAATLHAQLAFAGRQIFILNTENVLLRKECENLRLMINVFLAEIAILHDILESTKDDSNISCVARADRDTVSRLEKQMTDYRRFIRALAEGNILDPRIINHAQAGVDNGLDPETMLVEAIQTAASDKESPWSKILPALLNNPTLEKHATTAHSYLKSPKDHHEIERAAYFWKMQAAPKPNGSTTAITQSSHNTGDHGGNSATLKHPLFLPTSTLDDLSDSEGLQINGAFKSPNSHKLVSSSIPISLDLITNISSKGKGGNRQSPRPSSEGLSHHATRSHQYHRLTTKRLRRTTVHDSLDFETQAIEKRHGFLMPRIQTFVLEKHARAPAETESSPICPAPNRLENSADVSAFALPLNPSARRSADITSIPGTQSGIKILSLRSLCALQSAERLCATFSSGSFGSLEMTVMSGSNRNLVGDPSICNTHAPEASSYTHQRPISSCSGPIINGHEKKDSPSQVETEIINSHAKQQSNFDINAGTPMDKICYIDMTMGSRTPLPRHKVVGEDLLFEVPTRAAKKPHKENDTTLPSTRSTMRASYPSISQATQRTTRLCHNTIPARPLQAETVHLCTPASKRGGFVKVVPPVKLDGSRTTRENKREVTRSSNRLVSPVRAPASAICIPKPRLSFVKYGLARPTASARPVSSATGLTAMLPPQVTQRAGYSSLSNSPSQARLFNDKLVETRILTSASHEDNLIPKPRNRLRVVNTACGSELGKPLGQVITHPRTQPQAKLWSSIATTERSERLGDRNKKRCSPTISSAGLIGGVDRVRYSHIREAPSS</sequence>
<dbReference type="EMBL" id="JAACJO010000012">
    <property type="protein sequence ID" value="KAF5351711.1"/>
    <property type="molecule type" value="Genomic_DNA"/>
</dbReference>
<protein>
    <submittedName>
        <fullName evidence="3">Uncharacterized protein</fullName>
    </submittedName>
</protein>
<dbReference type="AlphaFoldDB" id="A0A8H5D183"/>
<keyword evidence="4" id="KW-1185">Reference proteome</keyword>
<dbReference type="OrthoDB" id="3065573at2759"/>
<feature type="compositionally biased region" description="Polar residues" evidence="1">
    <location>
        <begin position="581"/>
        <end position="602"/>
    </location>
</feature>
<feature type="chain" id="PRO_5034103818" evidence="2">
    <location>
        <begin position="22"/>
        <end position="836"/>
    </location>
</feature>
<feature type="region of interest" description="Disordered" evidence="1">
    <location>
        <begin position="307"/>
        <end position="337"/>
    </location>
</feature>
<evidence type="ECO:0000313" key="4">
    <source>
        <dbReference type="Proteomes" id="UP000559027"/>
    </source>
</evidence>
<gene>
    <name evidence="3" type="ORF">D9756_007658</name>
</gene>
<feature type="region of interest" description="Disordered" evidence="1">
    <location>
        <begin position="572"/>
        <end position="602"/>
    </location>
</feature>
<proteinExistence type="predicted"/>
<name>A0A8H5D183_9AGAR</name>
<dbReference type="Proteomes" id="UP000559027">
    <property type="component" value="Unassembled WGS sequence"/>
</dbReference>
<organism evidence="3 4">
    <name type="scientific">Leucocoprinus leucothites</name>
    <dbReference type="NCBI Taxonomy" id="201217"/>
    <lineage>
        <taxon>Eukaryota</taxon>
        <taxon>Fungi</taxon>
        <taxon>Dikarya</taxon>
        <taxon>Basidiomycota</taxon>
        <taxon>Agaricomycotina</taxon>
        <taxon>Agaricomycetes</taxon>
        <taxon>Agaricomycetidae</taxon>
        <taxon>Agaricales</taxon>
        <taxon>Agaricineae</taxon>
        <taxon>Agaricaceae</taxon>
        <taxon>Leucocoprinus</taxon>
    </lineage>
</organism>
<evidence type="ECO:0000256" key="1">
    <source>
        <dbReference type="SAM" id="MobiDB-lite"/>
    </source>
</evidence>